<dbReference type="InterPro" id="IPR041522">
    <property type="entry name" value="CdaR_GGDEF"/>
</dbReference>
<feature type="modified residue" description="4-aspartylphosphate" evidence="8">
    <location>
        <position position="55"/>
    </location>
</feature>
<dbReference type="Proteomes" id="UP001596108">
    <property type="component" value="Unassembled WGS sequence"/>
</dbReference>
<gene>
    <name evidence="11" type="ORF">ACFPQ4_09435</name>
</gene>
<name>A0ABW0QXW4_9BACL</name>
<dbReference type="PROSITE" id="PS01124">
    <property type="entry name" value="HTH_ARAC_FAMILY_2"/>
    <property type="match status" value="1"/>
</dbReference>
<keyword evidence="6" id="KW-0238">DNA-binding</keyword>
<dbReference type="PROSITE" id="PS00041">
    <property type="entry name" value="HTH_ARAC_FAMILY_1"/>
    <property type="match status" value="1"/>
</dbReference>
<dbReference type="InterPro" id="IPR009057">
    <property type="entry name" value="Homeodomain-like_sf"/>
</dbReference>
<dbReference type="Gene3D" id="1.10.10.60">
    <property type="entry name" value="Homeodomain-like"/>
    <property type="match status" value="2"/>
</dbReference>
<dbReference type="PROSITE" id="PS50110">
    <property type="entry name" value="RESPONSE_REGULATORY"/>
    <property type="match status" value="1"/>
</dbReference>
<comment type="subcellular location">
    <subcellularLocation>
        <location evidence="1">Cytoplasm</location>
    </subcellularLocation>
</comment>
<evidence type="ECO:0000256" key="2">
    <source>
        <dbReference type="ARBA" id="ARBA00022490"/>
    </source>
</evidence>
<keyword evidence="2" id="KW-0963">Cytoplasm</keyword>
<dbReference type="SUPFAM" id="SSF52172">
    <property type="entry name" value="CheY-like"/>
    <property type="match status" value="1"/>
</dbReference>
<evidence type="ECO:0000256" key="4">
    <source>
        <dbReference type="ARBA" id="ARBA00023012"/>
    </source>
</evidence>
<evidence type="ECO:0000256" key="3">
    <source>
        <dbReference type="ARBA" id="ARBA00022553"/>
    </source>
</evidence>
<dbReference type="InterPro" id="IPR018060">
    <property type="entry name" value="HTH_AraC"/>
</dbReference>
<dbReference type="Pfam" id="PF00072">
    <property type="entry name" value="Response_reg"/>
    <property type="match status" value="1"/>
</dbReference>
<evidence type="ECO:0000313" key="12">
    <source>
        <dbReference type="Proteomes" id="UP001596108"/>
    </source>
</evidence>
<dbReference type="InterPro" id="IPR051552">
    <property type="entry name" value="HptR"/>
</dbReference>
<evidence type="ECO:0000256" key="7">
    <source>
        <dbReference type="ARBA" id="ARBA00023163"/>
    </source>
</evidence>
<dbReference type="SMART" id="SM00448">
    <property type="entry name" value="REC"/>
    <property type="match status" value="1"/>
</dbReference>
<dbReference type="Pfam" id="PF17853">
    <property type="entry name" value="GGDEF_2"/>
    <property type="match status" value="1"/>
</dbReference>
<dbReference type="SMART" id="SM00342">
    <property type="entry name" value="HTH_ARAC"/>
    <property type="match status" value="1"/>
</dbReference>
<evidence type="ECO:0000256" key="6">
    <source>
        <dbReference type="ARBA" id="ARBA00023125"/>
    </source>
</evidence>
<comment type="caution">
    <text evidence="11">The sequence shown here is derived from an EMBL/GenBank/DDBJ whole genome shotgun (WGS) entry which is preliminary data.</text>
</comment>
<keyword evidence="12" id="KW-1185">Reference proteome</keyword>
<sequence>MLKAVVFDDEFIVLKGLKKLIDWQEYGIELAGTATDGLSALDMFRALKPDIVMTDIRMPGMNGLELIDVIRSEAPETMCIVFSGYNEFDYVKRAIKLGVVDYLEKPINIDKIREGIQKAVARVKEMNEVSELKQKWHQGLLEKATYELLLNGAMARPKWEEQFGPLAKRVTGVTVLACAEEGFDPQPSEKLRVIHVRNGSEKLIVLFPLDGAKAEWEDELVVWMGPTIGSGRAFASIDDAPRSYKEALKALRYGKYLEGKGWIRFEDLGEGNGINPILSDREEELLFDLRTGNKENVMRKLDALLDDFKQEKLDPDIAEVELLKLLFHGLEVAKETGGNSAELGGAARIRLELRNVETQSEMADWIRQEMEKIMDWIVGVRQKSKHSAVERALAYIEEHYGRDLTQQEVADYVQMNATYFSLLFKEQMGLSYIKHLTKVRMEKAKAFLNEGMPIQEISEKVGYYHARHFSEVFKKQTGMTPGQYRTNAIGKGQ</sequence>
<dbReference type="Pfam" id="PF12833">
    <property type="entry name" value="HTH_18"/>
    <property type="match status" value="1"/>
</dbReference>
<dbReference type="PANTHER" id="PTHR42713:SF3">
    <property type="entry name" value="TRANSCRIPTIONAL REGULATORY PROTEIN HPTR"/>
    <property type="match status" value="1"/>
</dbReference>
<feature type="domain" description="HTH araC/xylS-type" evidence="9">
    <location>
        <begin position="390"/>
        <end position="487"/>
    </location>
</feature>
<keyword evidence="3 8" id="KW-0597">Phosphoprotein</keyword>
<dbReference type="InterPro" id="IPR020449">
    <property type="entry name" value="Tscrpt_reg_AraC-type_HTH"/>
</dbReference>
<dbReference type="PRINTS" id="PR00032">
    <property type="entry name" value="HTHARAC"/>
</dbReference>
<evidence type="ECO:0000313" key="11">
    <source>
        <dbReference type="EMBL" id="MFC5529670.1"/>
    </source>
</evidence>
<dbReference type="InterPro" id="IPR001789">
    <property type="entry name" value="Sig_transdc_resp-reg_receiver"/>
</dbReference>
<dbReference type="InterPro" id="IPR011006">
    <property type="entry name" value="CheY-like_superfamily"/>
</dbReference>
<keyword evidence="4" id="KW-0902">Two-component regulatory system</keyword>
<dbReference type="InterPro" id="IPR018062">
    <property type="entry name" value="HTH_AraC-typ_CS"/>
</dbReference>
<evidence type="ECO:0000256" key="8">
    <source>
        <dbReference type="PROSITE-ProRule" id="PRU00169"/>
    </source>
</evidence>
<evidence type="ECO:0000259" key="9">
    <source>
        <dbReference type="PROSITE" id="PS01124"/>
    </source>
</evidence>
<accession>A0ABW0QXW4</accession>
<dbReference type="SUPFAM" id="SSF46689">
    <property type="entry name" value="Homeodomain-like"/>
    <property type="match status" value="2"/>
</dbReference>
<organism evidence="11 12">
    <name type="scientific">Cohnella yongneupensis</name>
    <dbReference type="NCBI Taxonomy" id="425006"/>
    <lineage>
        <taxon>Bacteria</taxon>
        <taxon>Bacillati</taxon>
        <taxon>Bacillota</taxon>
        <taxon>Bacilli</taxon>
        <taxon>Bacillales</taxon>
        <taxon>Paenibacillaceae</taxon>
        <taxon>Cohnella</taxon>
    </lineage>
</organism>
<dbReference type="EMBL" id="JBHSNC010000027">
    <property type="protein sequence ID" value="MFC5529670.1"/>
    <property type="molecule type" value="Genomic_DNA"/>
</dbReference>
<keyword evidence="7" id="KW-0804">Transcription</keyword>
<keyword evidence="5" id="KW-0805">Transcription regulation</keyword>
<feature type="domain" description="Response regulatory" evidence="10">
    <location>
        <begin position="3"/>
        <end position="120"/>
    </location>
</feature>
<proteinExistence type="predicted"/>
<evidence type="ECO:0000259" key="10">
    <source>
        <dbReference type="PROSITE" id="PS50110"/>
    </source>
</evidence>
<dbReference type="CDD" id="cd17536">
    <property type="entry name" value="REC_YesN-like"/>
    <property type="match status" value="1"/>
</dbReference>
<dbReference type="PANTHER" id="PTHR42713">
    <property type="entry name" value="HISTIDINE KINASE-RELATED"/>
    <property type="match status" value="1"/>
</dbReference>
<protein>
    <submittedName>
        <fullName evidence="11">Response regulator</fullName>
    </submittedName>
</protein>
<dbReference type="Gene3D" id="3.40.50.2300">
    <property type="match status" value="1"/>
</dbReference>
<reference evidence="12" key="1">
    <citation type="journal article" date="2019" name="Int. J. Syst. Evol. Microbiol.">
        <title>The Global Catalogue of Microorganisms (GCM) 10K type strain sequencing project: providing services to taxonomists for standard genome sequencing and annotation.</title>
        <authorList>
            <consortium name="The Broad Institute Genomics Platform"/>
            <consortium name="The Broad Institute Genome Sequencing Center for Infectious Disease"/>
            <person name="Wu L."/>
            <person name="Ma J."/>
        </authorList>
    </citation>
    <scope>NUCLEOTIDE SEQUENCE [LARGE SCALE GENOMIC DNA]</scope>
    <source>
        <strain evidence="12">CGMCC 1.18578</strain>
    </source>
</reference>
<dbReference type="RefSeq" id="WP_378111567.1">
    <property type="nucleotide sequence ID" value="NZ_JBHSNC010000027.1"/>
</dbReference>
<evidence type="ECO:0000256" key="5">
    <source>
        <dbReference type="ARBA" id="ARBA00023015"/>
    </source>
</evidence>
<evidence type="ECO:0000256" key="1">
    <source>
        <dbReference type="ARBA" id="ARBA00004496"/>
    </source>
</evidence>